<evidence type="ECO:0000313" key="3">
    <source>
        <dbReference type="Proteomes" id="UP001337305"/>
    </source>
</evidence>
<evidence type="ECO:0000259" key="1">
    <source>
        <dbReference type="Pfam" id="PF13648"/>
    </source>
</evidence>
<organism evidence="2 3">
    <name type="scientific">Flavivirga spongiicola</name>
    <dbReference type="NCBI Taxonomy" id="421621"/>
    <lineage>
        <taxon>Bacteria</taxon>
        <taxon>Pseudomonadati</taxon>
        <taxon>Bacteroidota</taxon>
        <taxon>Flavobacteriia</taxon>
        <taxon>Flavobacteriales</taxon>
        <taxon>Flavobacteriaceae</taxon>
        <taxon>Flavivirga</taxon>
    </lineage>
</organism>
<evidence type="ECO:0000313" key="2">
    <source>
        <dbReference type="EMBL" id="MEF3833222.1"/>
    </source>
</evidence>
<protein>
    <submittedName>
        <fullName evidence="2">Lipocalin family protein</fullName>
    </submittedName>
</protein>
<feature type="domain" description="Lipocalin-like" evidence="1">
    <location>
        <begin position="33"/>
        <end position="124"/>
    </location>
</feature>
<proteinExistence type="predicted"/>
<reference evidence="2 3" key="1">
    <citation type="submission" date="2022-09" db="EMBL/GenBank/DDBJ databases">
        <title>Genome sequencing of Flavivirga sp. MEBiC05379.</title>
        <authorList>
            <person name="Oh H.-M."/>
            <person name="Kwon K.K."/>
            <person name="Park M.J."/>
            <person name="Yang S.-H."/>
        </authorList>
    </citation>
    <scope>NUCLEOTIDE SEQUENCE [LARGE SCALE GENOMIC DNA]</scope>
    <source>
        <strain evidence="2 3">MEBiC05379</strain>
    </source>
</reference>
<comment type="caution">
    <text evidence="2">The sequence shown here is derived from an EMBL/GenBank/DDBJ whole genome shotgun (WGS) entry which is preliminary data.</text>
</comment>
<gene>
    <name evidence="2" type="ORF">N1F79_08770</name>
</gene>
<dbReference type="Proteomes" id="UP001337305">
    <property type="component" value="Unassembled WGS sequence"/>
</dbReference>
<dbReference type="Pfam" id="PF13648">
    <property type="entry name" value="Lipocalin_4"/>
    <property type="match status" value="1"/>
</dbReference>
<dbReference type="EMBL" id="JAODOP010000004">
    <property type="protein sequence ID" value="MEF3833222.1"/>
    <property type="molecule type" value="Genomic_DNA"/>
</dbReference>
<dbReference type="InterPro" id="IPR024311">
    <property type="entry name" value="Lipocalin-like"/>
</dbReference>
<dbReference type="RefSeq" id="WP_303305571.1">
    <property type="nucleotide sequence ID" value="NZ_JAODOP010000004.1"/>
</dbReference>
<accession>A0ABU7XR51</accession>
<name>A0ABU7XR51_9FLAO</name>
<sequence>MKKILFTISVICCFINMQCSDDDANNIDPDNLLIGTWVEPTYDGEETTYRRASALPEEDYGILFKENGDMVERSSGFCGTPPLVFFDSKGQWELNNTLITISQEQYPGNYAWRIVSLTENELVVKRELTEQEKDHRKLMDAFDEIYKLSISVSCTNAIDWVFTAYGSKACGGPQGYIAYSTQIDTVTFLQKVEAYTNLENAYNIKWGIVSTCDLPQQPKEVTCENGFPVLKY</sequence>
<keyword evidence="3" id="KW-1185">Reference proteome</keyword>